<reference evidence="2 3" key="1">
    <citation type="submission" date="2019-08" db="EMBL/GenBank/DDBJ databases">
        <title>Dermacoccus abyssi strain HZAU 226, whole genome Nanopore sequencing project.</title>
        <authorList>
            <person name="Guo A."/>
            <person name="Zhang X."/>
            <person name="Ruan Y."/>
            <person name="Liu W."/>
            <person name="Chen Q."/>
            <person name="Gu L."/>
        </authorList>
    </citation>
    <scope>NUCLEOTIDE SEQUENCE [LARGE SCALE GENOMIC DNA]</scope>
    <source>
        <strain evidence="2 3">HZAU 226</strain>
    </source>
</reference>
<keyword evidence="1" id="KW-0472">Membrane</keyword>
<evidence type="ECO:0000256" key="1">
    <source>
        <dbReference type="SAM" id="Phobius"/>
    </source>
</evidence>
<gene>
    <name evidence="2" type="ORF">FV141_09060</name>
</gene>
<organism evidence="2 3">
    <name type="scientific">Dermacoccus abyssi</name>
    <dbReference type="NCBI Taxonomy" id="322596"/>
    <lineage>
        <taxon>Bacteria</taxon>
        <taxon>Bacillati</taxon>
        <taxon>Actinomycetota</taxon>
        <taxon>Actinomycetes</taxon>
        <taxon>Micrococcales</taxon>
        <taxon>Dermacoccaceae</taxon>
        <taxon>Dermacoccus</taxon>
    </lineage>
</organism>
<sequence>MRAPTRVVRATARVLLPAAVALQSLLLYLPASGEGSLPVGVDKVAHAGMFGGVAILALVAGLPWLPVLLAAYAPISELLQGLPVVDRDPDWRDIVADITGIVAAVGLFAVWRGRGVR</sequence>
<proteinExistence type="predicted"/>
<feature type="transmembrane region" description="Helical" evidence="1">
    <location>
        <begin position="94"/>
        <end position="111"/>
    </location>
</feature>
<evidence type="ECO:0000313" key="2">
    <source>
        <dbReference type="EMBL" id="QEH93654.1"/>
    </source>
</evidence>
<name>A0ABX5ZAK5_9MICO</name>
<dbReference type="Proteomes" id="UP000323565">
    <property type="component" value="Chromosome"/>
</dbReference>
<keyword evidence="3" id="KW-1185">Reference proteome</keyword>
<dbReference type="EMBL" id="CP043031">
    <property type="protein sequence ID" value="QEH93654.1"/>
    <property type="molecule type" value="Genomic_DNA"/>
</dbReference>
<dbReference type="RefSeq" id="WP_129664445.1">
    <property type="nucleotide sequence ID" value="NZ_CBCRVH010000007.1"/>
</dbReference>
<feature type="transmembrane region" description="Helical" evidence="1">
    <location>
        <begin position="49"/>
        <end position="73"/>
    </location>
</feature>
<protein>
    <submittedName>
        <fullName evidence="2">VanZ family protein</fullName>
    </submittedName>
</protein>
<accession>A0ABX5ZAK5</accession>
<keyword evidence="1" id="KW-1133">Transmembrane helix</keyword>
<evidence type="ECO:0000313" key="3">
    <source>
        <dbReference type="Proteomes" id="UP000323565"/>
    </source>
</evidence>
<keyword evidence="1" id="KW-0812">Transmembrane</keyword>